<comment type="caution">
    <text evidence="1">The sequence shown here is derived from an EMBL/GenBank/DDBJ whole genome shotgun (WGS) entry which is preliminary data.</text>
</comment>
<dbReference type="SUPFAM" id="SSF52540">
    <property type="entry name" value="P-loop containing nucleoside triphosphate hydrolases"/>
    <property type="match status" value="1"/>
</dbReference>
<dbReference type="EMBL" id="BMAU01021013">
    <property type="protein sequence ID" value="GFX86673.1"/>
    <property type="molecule type" value="Genomic_DNA"/>
</dbReference>
<protein>
    <submittedName>
        <fullName evidence="1">ATP-dependent DNA helicase</fullName>
    </submittedName>
</protein>
<keyword evidence="1" id="KW-0378">Hydrolase</keyword>
<organism evidence="1 2">
    <name type="scientific">Trichonephila clavipes</name>
    <name type="common">Golden silk orbweaver</name>
    <name type="synonym">Nephila clavipes</name>
    <dbReference type="NCBI Taxonomy" id="2585209"/>
    <lineage>
        <taxon>Eukaryota</taxon>
        <taxon>Metazoa</taxon>
        <taxon>Ecdysozoa</taxon>
        <taxon>Arthropoda</taxon>
        <taxon>Chelicerata</taxon>
        <taxon>Arachnida</taxon>
        <taxon>Araneae</taxon>
        <taxon>Araneomorphae</taxon>
        <taxon>Entelegynae</taxon>
        <taxon>Araneoidea</taxon>
        <taxon>Nephilidae</taxon>
        <taxon>Trichonephila</taxon>
    </lineage>
</organism>
<dbReference type="AlphaFoldDB" id="A0A8X6UWZ0"/>
<evidence type="ECO:0000313" key="2">
    <source>
        <dbReference type="Proteomes" id="UP000887159"/>
    </source>
</evidence>
<proteinExistence type="predicted"/>
<dbReference type="Proteomes" id="UP000887159">
    <property type="component" value="Unassembled WGS sequence"/>
</dbReference>
<evidence type="ECO:0000313" key="1">
    <source>
        <dbReference type="EMBL" id="GFX86673.1"/>
    </source>
</evidence>
<name>A0A8X6UWZ0_TRICX</name>
<dbReference type="InterPro" id="IPR027417">
    <property type="entry name" value="P-loop_NTPase"/>
</dbReference>
<sequence>MIATNIDVTDGLANDAVGKLVHVETNYEGLVNTIWLEFPDLPQIGKKLRRKAAGYAAEINVSRMAVPIVLRSSNIPLNNNKTILVKRTHVPLVCACATTIHKSQDNTYSEMAYEYDRSHSQSLLYVALSRVTSIEGLYITTKIMIKHFTIVEDDRHQQLICKRNLNDFH</sequence>
<dbReference type="PANTHER" id="PTHR47642">
    <property type="entry name" value="ATP-DEPENDENT DNA HELICASE"/>
    <property type="match status" value="1"/>
</dbReference>
<keyword evidence="1" id="KW-0547">Nucleotide-binding</keyword>
<dbReference type="InterPro" id="IPR051055">
    <property type="entry name" value="PIF1_helicase"/>
</dbReference>
<keyword evidence="1" id="KW-0067">ATP-binding</keyword>
<reference evidence="1" key="1">
    <citation type="submission" date="2020-08" db="EMBL/GenBank/DDBJ databases">
        <title>Multicomponent nature underlies the extraordinary mechanical properties of spider dragline silk.</title>
        <authorList>
            <person name="Kono N."/>
            <person name="Nakamura H."/>
            <person name="Mori M."/>
            <person name="Yoshida Y."/>
            <person name="Ohtoshi R."/>
            <person name="Malay A.D."/>
            <person name="Moran D.A.P."/>
            <person name="Tomita M."/>
            <person name="Numata K."/>
            <person name="Arakawa K."/>
        </authorList>
    </citation>
    <scope>NUCLEOTIDE SEQUENCE</scope>
</reference>
<keyword evidence="2" id="KW-1185">Reference proteome</keyword>
<accession>A0A8X6UWZ0</accession>
<gene>
    <name evidence="1" type="ORF">TNCV_1408721</name>
</gene>
<keyword evidence="1" id="KW-0347">Helicase</keyword>
<dbReference type="GO" id="GO:0004386">
    <property type="term" value="F:helicase activity"/>
    <property type="evidence" value="ECO:0007669"/>
    <property type="project" value="UniProtKB-KW"/>
</dbReference>